<evidence type="ECO:0000256" key="7">
    <source>
        <dbReference type="ARBA" id="ARBA00023186"/>
    </source>
</evidence>
<accession>A0ABR4NV84</accession>
<name>A0ABR4NV84_9SACH</name>
<sequence length="116" mass="13476">MVPEALRKQALQAYRHGLKATRVAFNGDNRMLVAARAEMRKGMQSPDDTKPVEDQIKHLEEVATFLRRNVVQGEKIPGEQERYHLNFHKEIELGDNESIKQKTEFKARPFRKCSDK</sequence>
<reference evidence="9 10" key="1">
    <citation type="submission" date="2024-05" db="EMBL/GenBank/DDBJ databases">
        <title>Long read based assembly of the Candida bracarensis genome reveals expanded adhesin content.</title>
        <authorList>
            <person name="Marcet-Houben M."/>
            <person name="Ksiezopolska E."/>
            <person name="Gabaldon T."/>
        </authorList>
    </citation>
    <scope>NUCLEOTIDE SEQUENCE [LARGE SCALE GENOMIC DNA]</scope>
    <source>
        <strain evidence="9 10">CBM6</strain>
    </source>
</reference>
<gene>
    <name evidence="9" type="ORF">RNJ44_04497</name>
</gene>
<evidence type="ECO:0000256" key="6">
    <source>
        <dbReference type="ARBA" id="ARBA00023128"/>
    </source>
</evidence>
<evidence type="ECO:0000313" key="9">
    <source>
        <dbReference type="EMBL" id="KAL3232581.1"/>
    </source>
</evidence>
<dbReference type="InterPro" id="IPR050435">
    <property type="entry name" value="MZM1/LYRM7"/>
</dbReference>
<dbReference type="InterPro" id="IPR045298">
    <property type="entry name" value="Complex1_LYR_LYRM7"/>
</dbReference>
<comment type="function">
    <text evidence="8">Assembly factor required for Rieske Fe-S protein RIP1 incorporation into the cytochrome b-c1 (CIII) complex. Functions as a chaperone, binding to this subunit within the mitochondrial matrix and stabilizing it prior to its translocation and insertion into the late CIII dimeric intermediate within the mitochondrial inner membrane. Modulates the mitochondrial matrix zinc pool.</text>
</comment>
<keyword evidence="5" id="KW-0809">Transit peptide</keyword>
<protein>
    <recommendedName>
        <fullName evidence="4">Mitochondrial zinc maintenance protein 1, mitochondrial</fullName>
    </recommendedName>
</protein>
<dbReference type="PANTHER" id="PTHR46749:SF1">
    <property type="entry name" value="COMPLEX III ASSEMBLY FACTOR LYRM7"/>
    <property type="match status" value="1"/>
</dbReference>
<comment type="subcellular location">
    <subcellularLocation>
        <location evidence="1">Mitochondrion matrix</location>
    </subcellularLocation>
</comment>
<comment type="similarity">
    <text evidence="2">Belongs to the complex I LYR family. MZM1 subfamily.</text>
</comment>
<evidence type="ECO:0000256" key="3">
    <source>
        <dbReference type="ARBA" id="ARBA00011589"/>
    </source>
</evidence>
<evidence type="ECO:0000256" key="2">
    <source>
        <dbReference type="ARBA" id="ARBA00009949"/>
    </source>
</evidence>
<proteinExistence type="inferred from homology"/>
<keyword evidence="10" id="KW-1185">Reference proteome</keyword>
<evidence type="ECO:0000313" key="10">
    <source>
        <dbReference type="Proteomes" id="UP001623330"/>
    </source>
</evidence>
<keyword evidence="7" id="KW-0143">Chaperone</keyword>
<evidence type="ECO:0000256" key="4">
    <source>
        <dbReference type="ARBA" id="ARBA00015108"/>
    </source>
</evidence>
<comment type="caution">
    <text evidence="9">The sequence shown here is derived from an EMBL/GenBank/DDBJ whole genome shotgun (WGS) entry which is preliminary data.</text>
</comment>
<dbReference type="PANTHER" id="PTHR46749">
    <property type="entry name" value="COMPLEX III ASSEMBLY FACTOR LYRM7"/>
    <property type="match status" value="1"/>
</dbReference>
<organism evidence="9 10">
    <name type="scientific">Nakaseomyces bracarensis</name>
    <dbReference type="NCBI Taxonomy" id="273131"/>
    <lineage>
        <taxon>Eukaryota</taxon>
        <taxon>Fungi</taxon>
        <taxon>Dikarya</taxon>
        <taxon>Ascomycota</taxon>
        <taxon>Saccharomycotina</taxon>
        <taxon>Saccharomycetes</taxon>
        <taxon>Saccharomycetales</taxon>
        <taxon>Saccharomycetaceae</taxon>
        <taxon>Nakaseomyces</taxon>
    </lineage>
</organism>
<comment type="subunit">
    <text evidence="3">Interacts with RIP1.</text>
</comment>
<evidence type="ECO:0000256" key="5">
    <source>
        <dbReference type="ARBA" id="ARBA00022946"/>
    </source>
</evidence>
<evidence type="ECO:0000256" key="1">
    <source>
        <dbReference type="ARBA" id="ARBA00004305"/>
    </source>
</evidence>
<dbReference type="EMBL" id="JBEVYD010000005">
    <property type="protein sequence ID" value="KAL3232581.1"/>
    <property type="molecule type" value="Genomic_DNA"/>
</dbReference>
<evidence type="ECO:0000256" key="8">
    <source>
        <dbReference type="ARBA" id="ARBA00025268"/>
    </source>
</evidence>
<keyword evidence="6" id="KW-0496">Mitochondrion</keyword>
<dbReference type="CDD" id="cd20267">
    <property type="entry name" value="Complex1_LYR_LYRM7"/>
    <property type="match status" value="1"/>
</dbReference>
<dbReference type="Proteomes" id="UP001623330">
    <property type="component" value="Unassembled WGS sequence"/>
</dbReference>